<dbReference type="Proteomes" id="UP000794436">
    <property type="component" value="Unassembled WGS sequence"/>
</dbReference>
<dbReference type="GO" id="GO:0005783">
    <property type="term" value="C:endoplasmic reticulum"/>
    <property type="evidence" value="ECO:0007669"/>
    <property type="project" value="TreeGrafter"/>
</dbReference>
<reference evidence="8" key="1">
    <citation type="submission" date="2019-03" db="EMBL/GenBank/DDBJ databases">
        <title>Long read genome sequence of the mycoparasitic Pythium oligandrum ATCC 38472 isolated from sugarbeet rhizosphere.</title>
        <authorList>
            <person name="Gaulin E."/>
        </authorList>
    </citation>
    <scope>NUCLEOTIDE SEQUENCE</scope>
    <source>
        <strain evidence="8">ATCC 38472_TT</strain>
    </source>
</reference>
<comment type="caution">
    <text evidence="8">The sequence shown here is derived from an EMBL/GenBank/DDBJ whole genome shotgun (WGS) entry which is preliminary data.</text>
</comment>
<dbReference type="FunFam" id="3.10.50.40:FF:000006">
    <property type="entry name" value="Peptidyl-prolyl cis-trans isomerase"/>
    <property type="match status" value="1"/>
</dbReference>
<dbReference type="OrthoDB" id="1902587at2759"/>
<comment type="catalytic activity">
    <reaction evidence="1 5">
        <text>[protein]-peptidylproline (omega=180) = [protein]-peptidylproline (omega=0)</text>
        <dbReference type="Rhea" id="RHEA:16237"/>
        <dbReference type="Rhea" id="RHEA-COMP:10747"/>
        <dbReference type="Rhea" id="RHEA-COMP:10748"/>
        <dbReference type="ChEBI" id="CHEBI:83833"/>
        <dbReference type="ChEBI" id="CHEBI:83834"/>
        <dbReference type="EC" id="5.2.1.8"/>
    </reaction>
</comment>
<dbReference type="EC" id="5.2.1.8" evidence="2 5"/>
<evidence type="ECO:0000256" key="6">
    <source>
        <dbReference type="SAM" id="SignalP"/>
    </source>
</evidence>
<dbReference type="SUPFAM" id="SSF54534">
    <property type="entry name" value="FKBP-like"/>
    <property type="match status" value="1"/>
</dbReference>
<dbReference type="PROSITE" id="PS50059">
    <property type="entry name" value="FKBP_PPIASE"/>
    <property type="match status" value="1"/>
</dbReference>
<sequence length="137" mass="14359">MKLAMWTALAAALMLAALPVEGKLGKTDKIKVKVTARPASCPVRSKVGNSVSINYTGMLASNGVKFDANVDRNAPFTFKIGAGRVIKGLEQGTTGMCVGEKGRLTVPPSLAYGATGMAGFIPPQFTLVYDVELLAIK</sequence>
<feature type="chain" id="PRO_5035438614" description="peptidylprolyl isomerase" evidence="6">
    <location>
        <begin position="23"/>
        <end position="137"/>
    </location>
</feature>
<evidence type="ECO:0000313" key="8">
    <source>
        <dbReference type="EMBL" id="TMW56067.1"/>
    </source>
</evidence>
<feature type="signal peptide" evidence="6">
    <location>
        <begin position="1"/>
        <end position="22"/>
    </location>
</feature>
<gene>
    <name evidence="8" type="ORF">Poli38472_008715</name>
</gene>
<dbReference type="GO" id="GO:0003755">
    <property type="term" value="F:peptidyl-prolyl cis-trans isomerase activity"/>
    <property type="evidence" value="ECO:0007669"/>
    <property type="project" value="UniProtKB-KW"/>
</dbReference>
<organism evidence="8 9">
    <name type="scientific">Pythium oligandrum</name>
    <name type="common">Mycoparasitic fungus</name>
    <dbReference type="NCBI Taxonomy" id="41045"/>
    <lineage>
        <taxon>Eukaryota</taxon>
        <taxon>Sar</taxon>
        <taxon>Stramenopiles</taxon>
        <taxon>Oomycota</taxon>
        <taxon>Peronosporomycetes</taxon>
        <taxon>Pythiales</taxon>
        <taxon>Pythiaceae</taxon>
        <taxon>Pythium</taxon>
    </lineage>
</organism>
<accession>A0A8K1C4P2</accession>
<evidence type="ECO:0000256" key="5">
    <source>
        <dbReference type="PROSITE-ProRule" id="PRU00277"/>
    </source>
</evidence>
<dbReference type="PANTHER" id="PTHR45779:SF7">
    <property type="entry name" value="PEPTIDYLPROLYL ISOMERASE"/>
    <property type="match status" value="1"/>
</dbReference>
<name>A0A8K1C4P2_PYTOL</name>
<dbReference type="EMBL" id="SPLM01000146">
    <property type="protein sequence ID" value="TMW56067.1"/>
    <property type="molecule type" value="Genomic_DNA"/>
</dbReference>
<protein>
    <recommendedName>
        <fullName evidence="2 5">peptidylprolyl isomerase</fullName>
        <ecNumber evidence="2 5">5.2.1.8</ecNumber>
    </recommendedName>
</protein>
<keyword evidence="6" id="KW-0732">Signal</keyword>
<keyword evidence="9" id="KW-1185">Reference proteome</keyword>
<dbReference type="PANTHER" id="PTHR45779">
    <property type="entry name" value="PEPTIDYLPROLYL ISOMERASE"/>
    <property type="match status" value="1"/>
</dbReference>
<dbReference type="Gene3D" id="3.10.50.40">
    <property type="match status" value="1"/>
</dbReference>
<evidence type="ECO:0000313" key="9">
    <source>
        <dbReference type="Proteomes" id="UP000794436"/>
    </source>
</evidence>
<keyword evidence="3 5" id="KW-0697">Rotamase</keyword>
<dbReference type="AlphaFoldDB" id="A0A8K1C4P2"/>
<feature type="domain" description="PPIase FKBP-type" evidence="7">
    <location>
        <begin position="48"/>
        <end position="137"/>
    </location>
</feature>
<proteinExistence type="predicted"/>
<dbReference type="InterPro" id="IPR044609">
    <property type="entry name" value="FKBP2/11"/>
</dbReference>
<dbReference type="InterPro" id="IPR001179">
    <property type="entry name" value="PPIase_FKBP_dom"/>
</dbReference>
<evidence type="ECO:0000256" key="1">
    <source>
        <dbReference type="ARBA" id="ARBA00000971"/>
    </source>
</evidence>
<evidence type="ECO:0000256" key="3">
    <source>
        <dbReference type="ARBA" id="ARBA00023110"/>
    </source>
</evidence>
<dbReference type="Pfam" id="PF00254">
    <property type="entry name" value="FKBP_C"/>
    <property type="match status" value="1"/>
</dbReference>
<keyword evidence="4 5" id="KW-0413">Isomerase</keyword>
<evidence type="ECO:0000256" key="2">
    <source>
        <dbReference type="ARBA" id="ARBA00013194"/>
    </source>
</evidence>
<evidence type="ECO:0000256" key="4">
    <source>
        <dbReference type="ARBA" id="ARBA00023235"/>
    </source>
</evidence>
<evidence type="ECO:0000259" key="7">
    <source>
        <dbReference type="PROSITE" id="PS50059"/>
    </source>
</evidence>
<dbReference type="InterPro" id="IPR046357">
    <property type="entry name" value="PPIase_dom_sf"/>
</dbReference>